<evidence type="ECO:0000256" key="2">
    <source>
        <dbReference type="ARBA" id="ARBA00022737"/>
    </source>
</evidence>
<dbReference type="Pfam" id="PF00575">
    <property type="entry name" value="S1"/>
    <property type="match status" value="6"/>
</dbReference>
<feature type="domain" description="S1 motif" evidence="9">
    <location>
        <begin position="171"/>
        <end position="237"/>
    </location>
</feature>
<dbReference type="FunFam" id="2.40.50.140:FF:000051">
    <property type="entry name" value="RNA-binding transcriptional accessory protein"/>
    <property type="match status" value="1"/>
</dbReference>
<dbReference type="Gene3D" id="2.40.50.140">
    <property type="entry name" value="Nucleic acid-binding proteins"/>
    <property type="match status" value="6"/>
</dbReference>
<evidence type="ECO:0000256" key="1">
    <source>
        <dbReference type="ARBA" id="ARBA00006767"/>
    </source>
</evidence>
<sequence length="642" mass="71536">MAKKQEAEKELAAKNAELQGADTKVVKDTEKIESEADSTLIDQIKSTTWSTPEGDFDWDADEKAFGNYSEAERSKLEEQYAGTFNQINQGEIIEGVVVSINNKDVVLNVGFKSDGLVAKTEFRDLPDLKVGDTVDVFVESQEDANGQLVLSRKRAKTQKSWEAINEALENDAIIDGFVKSRTKGGLIVDIKGVEAFLPGSQIDIKPIRDYDIYVGKTMEFKVVKINHEFKNVVVSHKVLIEDDLENQKSEIVAKLEKGQVLEGTVKNITDFGVFIDLGGVDGLLHITDISWGRIEHPKEVLALDQTINVVVLDFDDEKKRIALGLKQLSAHPWESLDTTLAVGSKVKGKIVTVADYGAFLEIIPGVEGLIHVSEMSWSQNLRSPQEFLKVGDEIEAQILTLDRDERKMSLGIKQLTPDPWQNITERYPVGSKQTAVVKNMTNFGVFVELEDGIDGLIHISDLSWSKKINHPNEFTKVGETLDVVVLELDEENRKLSLGHKQLEENPWDTFETIFTEGSIHEGTVIKVGDKGDIVALQYGVEGFCPSKHSVKEDGSALKVDDTAEFKIIEFNKENKRLVISHSRIWEEAKEEARKEESNSRKKDAKSASNAVKKVKDSVEKSTLGDLDVLAQLKEQMEGGDKK</sequence>
<dbReference type="GO" id="GO:0003729">
    <property type="term" value="F:mRNA binding"/>
    <property type="evidence" value="ECO:0007669"/>
    <property type="project" value="TreeGrafter"/>
</dbReference>
<dbReference type="RefSeq" id="WP_132778308.1">
    <property type="nucleotide sequence ID" value="NZ_SMBZ01000034.1"/>
</dbReference>
<dbReference type="NCBIfam" id="NF004953">
    <property type="entry name" value="PRK06299.1-3"/>
    <property type="match status" value="1"/>
</dbReference>
<dbReference type="GO" id="GO:0006412">
    <property type="term" value="P:translation"/>
    <property type="evidence" value="ECO:0007669"/>
    <property type="project" value="TreeGrafter"/>
</dbReference>
<dbReference type="PROSITE" id="PS50126">
    <property type="entry name" value="S1"/>
    <property type="match status" value="6"/>
</dbReference>
<feature type="domain" description="S1 motif" evidence="9">
    <location>
        <begin position="517"/>
        <end position="582"/>
    </location>
</feature>
<gene>
    <name evidence="10" type="ORF">EDC17_103433</name>
</gene>
<evidence type="ECO:0000256" key="8">
    <source>
        <dbReference type="SAM" id="MobiDB-lite"/>
    </source>
</evidence>
<proteinExistence type="inferred from homology"/>
<dbReference type="CDD" id="cd05688">
    <property type="entry name" value="S1_RPS1_repeat_ec3"/>
    <property type="match status" value="1"/>
</dbReference>
<feature type="region of interest" description="Disordered" evidence="8">
    <location>
        <begin position="1"/>
        <end position="29"/>
    </location>
</feature>
<dbReference type="NCBIfam" id="NF004952">
    <property type="entry name" value="PRK06299.1-2"/>
    <property type="match status" value="1"/>
</dbReference>
<keyword evidence="11" id="KW-1185">Reference proteome</keyword>
<feature type="domain" description="S1 motif" evidence="9">
    <location>
        <begin position="90"/>
        <end position="153"/>
    </location>
</feature>
<dbReference type="AlphaFoldDB" id="A0A4R3VW32"/>
<keyword evidence="4 10" id="KW-0689">Ribosomal protein</keyword>
<dbReference type="InterPro" id="IPR003029">
    <property type="entry name" value="S1_domain"/>
</dbReference>
<dbReference type="GO" id="GO:0003735">
    <property type="term" value="F:structural constituent of ribosome"/>
    <property type="evidence" value="ECO:0007669"/>
    <property type="project" value="TreeGrafter"/>
</dbReference>
<evidence type="ECO:0000313" key="10">
    <source>
        <dbReference type="EMBL" id="TCV10357.1"/>
    </source>
</evidence>
<dbReference type="CDD" id="cd04465">
    <property type="entry name" value="S1_RPS1_repeat_ec2_hs2"/>
    <property type="match status" value="1"/>
</dbReference>
<dbReference type="FunFam" id="2.40.50.140:FF:000110">
    <property type="entry name" value="30S ribosomal protein S1"/>
    <property type="match status" value="1"/>
</dbReference>
<reference evidence="10 11" key="1">
    <citation type="submission" date="2019-03" db="EMBL/GenBank/DDBJ databases">
        <title>Genomic Encyclopedia of Type Strains, Phase IV (KMG-IV): sequencing the most valuable type-strain genomes for metagenomic binning, comparative biology and taxonomic classification.</title>
        <authorList>
            <person name="Goeker M."/>
        </authorList>
    </citation>
    <scope>NUCLEOTIDE SEQUENCE [LARGE SCALE GENOMIC DNA]</scope>
    <source>
        <strain evidence="10 11">DSM 22362</strain>
    </source>
</reference>
<feature type="compositionally biased region" description="Basic and acidic residues" evidence="8">
    <location>
        <begin position="589"/>
        <end position="605"/>
    </location>
</feature>
<dbReference type="SMART" id="SM00316">
    <property type="entry name" value="S1"/>
    <property type="match status" value="6"/>
</dbReference>
<dbReference type="CDD" id="cd05687">
    <property type="entry name" value="S1_RPS1_repeat_ec1_hs1"/>
    <property type="match status" value="1"/>
</dbReference>
<feature type="domain" description="S1 motif" evidence="9">
    <location>
        <begin position="343"/>
        <end position="413"/>
    </location>
</feature>
<comment type="caution">
    <text evidence="10">The sequence shown here is derived from an EMBL/GenBank/DDBJ whole genome shotgun (WGS) entry which is preliminary data.</text>
</comment>
<feature type="region of interest" description="Disordered" evidence="8">
    <location>
        <begin position="589"/>
        <end position="618"/>
    </location>
</feature>
<protein>
    <recommendedName>
        <fullName evidence="6">Small ribosomal subunit protein bS1</fullName>
    </recommendedName>
    <alternativeName>
        <fullName evidence="7">30S ribosomal protein S1</fullName>
    </alternativeName>
</protein>
<dbReference type="SUPFAM" id="SSF50249">
    <property type="entry name" value="Nucleic acid-binding proteins"/>
    <property type="match status" value="6"/>
</dbReference>
<dbReference type="InterPro" id="IPR012340">
    <property type="entry name" value="NA-bd_OB-fold"/>
</dbReference>
<dbReference type="InterPro" id="IPR050437">
    <property type="entry name" value="Ribos_protein_bS1-like"/>
</dbReference>
<dbReference type="PANTHER" id="PTHR10724:SF7">
    <property type="entry name" value="SMALL RIBOSOMAL SUBUNIT PROTEIN BS1C"/>
    <property type="match status" value="1"/>
</dbReference>
<organism evidence="10 11">
    <name type="scientific">Sphingobacterium alimentarium</name>
    <dbReference type="NCBI Taxonomy" id="797292"/>
    <lineage>
        <taxon>Bacteria</taxon>
        <taxon>Pseudomonadati</taxon>
        <taxon>Bacteroidota</taxon>
        <taxon>Sphingobacteriia</taxon>
        <taxon>Sphingobacteriales</taxon>
        <taxon>Sphingobacteriaceae</taxon>
        <taxon>Sphingobacterium</taxon>
    </lineage>
</organism>
<keyword evidence="2" id="KW-0677">Repeat</keyword>
<dbReference type="PRINTS" id="PR00681">
    <property type="entry name" value="RIBOSOMALS1"/>
</dbReference>
<feature type="domain" description="S1 motif" evidence="9">
    <location>
        <begin position="258"/>
        <end position="326"/>
    </location>
</feature>
<feature type="domain" description="S1 motif" evidence="9">
    <location>
        <begin position="430"/>
        <end position="500"/>
    </location>
</feature>
<evidence type="ECO:0000313" key="11">
    <source>
        <dbReference type="Proteomes" id="UP000295197"/>
    </source>
</evidence>
<evidence type="ECO:0000256" key="7">
    <source>
        <dbReference type="ARBA" id="ARBA00035517"/>
    </source>
</evidence>
<keyword evidence="5" id="KW-0687">Ribonucleoprotein</keyword>
<dbReference type="InterPro" id="IPR035104">
    <property type="entry name" value="Ribosomal_protein_S1-like"/>
</dbReference>
<dbReference type="OrthoDB" id="9804077at2"/>
<keyword evidence="3" id="KW-0694">RNA-binding</keyword>
<dbReference type="GO" id="GO:0022627">
    <property type="term" value="C:cytosolic small ribosomal subunit"/>
    <property type="evidence" value="ECO:0007669"/>
    <property type="project" value="TreeGrafter"/>
</dbReference>
<dbReference type="FunFam" id="2.40.50.140:FF:000011">
    <property type="entry name" value="30S ribosomal protein S1"/>
    <property type="match status" value="1"/>
</dbReference>
<evidence type="ECO:0000256" key="3">
    <source>
        <dbReference type="ARBA" id="ARBA00022884"/>
    </source>
</evidence>
<dbReference type="Proteomes" id="UP000295197">
    <property type="component" value="Unassembled WGS sequence"/>
</dbReference>
<dbReference type="EMBL" id="SMBZ01000034">
    <property type="protein sequence ID" value="TCV10357.1"/>
    <property type="molecule type" value="Genomic_DNA"/>
</dbReference>
<accession>A0A4R3VW32</accession>
<name>A0A4R3VW32_9SPHI</name>
<evidence type="ECO:0000259" key="9">
    <source>
        <dbReference type="PROSITE" id="PS50126"/>
    </source>
</evidence>
<feature type="compositionally biased region" description="Basic and acidic residues" evidence="8">
    <location>
        <begin position="1"/>
        <end position="12"/>
    </location>
</feature>
<evidence type="ECO:0000256" key="4">
    <source>
        <dbReference type="ARBA" id="ARBA00022980"/>
    </source>
</evidence>
<evidence type="ECO:0000256" key="6">
    <source>
        <dbReference type="ARBA" id="ARBA00035293"/>
    </source>
</evidence>
<evidence type="ECO:0000256" key="5">
    <source>
        <dbReference type="ARBA" id="ARBA00023274"/>
    </source>
</evidence>
<comment type="similarity">
    <text evidence="1">Belongs to the bacterial ribosomal protein bS1 family.</text>
</comment>
<dbReference type="PANTHER" id="PTHR10724">
    <property type="entry name" value="30S RIBOSOMAL PROTEIN S1"/>
    <property type="match status" value="1"/>
</dbReference>